<organism evidence="1 2">
    <name type="scientific">Oligosphaera ethanolica</name>
    <dbReference type="NCBI Taxonomy" id="760260"/>
    <lineage>
        <taxon>Bacteria</taxon>
        <taxon>Pseudomonadati</taxon>
        <taxon>Lentisphaerota</taxon>
        <taxon>Oligosphaeria</taxon>
        <taxon>Oligosphaerales</taxon>
        <taxon>Oligosphaeraceae</taxon>
        <taxon>Oligosphaera</taxon>
    </lineage>
</organism>
<comment type="caution">
    <text evidence="1">The sequence shown here is derived from an EMBL/GenBank/DDBJ whole genome shotgun (WGS) entry which is preliminary data.</text>
</comment>
<evidence type="ECO:0000313" key="1">
    <source>
        <dbReference type="EMBL" id="MDQ0288391.1"/>
    </source>
</evidence>
<proteinExistence type="predicted"/>
<sequence length="204" mass="21860">MPKAPGGLSFFADASERSAVFFAERSGLLSFMRSSLVFCLFCGAVWSSVFFADKSDGSDGSDRSDDVISPISPISPIDCLFRGQIRRIGPIRRRDQSDQSDQSDRLSFWACGECRPLMAARMCCECGALRALGLLGFFCPGLRRPPGASPRVMHGAAPGPNLGSFFADGSDGSDGSDRSDDVISLISPISPIDCLFGLVVTAWR</sequence>
<gene>
    <name evidence="1" type="ORF">J3R75_000498</name>
</gene>
<reference evidence="1" key="1">
    <citation type="submission" date="2023-07" db="EMBL/GenBank/DDBJ databases">
        <title>Genomic Encyclopedia of Type Strains, Phase IV (KMG-IV): sequencing the most valuable type-strain genomes for metagenomic binning, comparative biology and taxonomic classification.</title>
        <authorList>
            <person name="Goeker M."/>
        </authorList>
    </citation>
    <scope>NUCLEOTIDE SEQUENCE</scope>
    <source>
        <strain evidence="1">DSM 24202</strain>
    </source>
</reference>
<keyword evidence="2" id="KW-1185">Reference proteome</keyword>
<protein>
    <submittedName>
        <fullName evidence="1">Uncharacterized protein</fullName>
    </submittedName>
</protein>
<accession>A0AAE3VDH9</accession>
<dbReference type="AlphaFoldDB" id="A0AAE3VDH9"/>
<evidence type="ECO:0000313" key="2">
    <source>
        <dbReference type="Proteomes" id="UP001238163"/>
    </source>
</evidence>
<dbReference type="EMBL" id="JAUSVL010000001">
    <property type="protein sequence ID" value="MDQ0288391.1"/>
    <property type="molecule type" value="Genomic_DNA"/>
</dbReference>
<name>A0AAE3VDH9_9BACT</name>
<dbReference type="Proteomes" id="UP001238163">
    <property type="component" value="Unassembled WGS sequence"/>
</dbReference>